<organism evidence="1 2">
    <name type="scientific">Candidatus Phosphoribacter hodrii</name>
    <dbReference type="NCBI Taxonomy" id="2953743"/>
    <lineage>
        <taxon>Bacteria</taxon>
        <taxon>Bacillati</taxon>
        <taxon>Actinomycetota</taxon>
        <taxon>Actinomycetes</taxon>
        <taxon>Micrococcales</taxon>
        <taxon>Dermatophilaceae</taxon>
        <taxon>Candidatus Phosphoribacter</taxon>
    </lineage>
</organism>
<gene>
    <name evidence="1" type="ORF">IPF40_15745</name>
</gene>
<evidence type="ECO:0000313" key="2">
    <source>
        <dbReference type="Proteomes" id="UP000718281"/>
    </source>
</evidence>
<dbReference type="Proteomes" id="UP000718281">
    <property type="component" value="Unassembled WGS sequence"/>
</dbReference>
<comment type="caution">
    <text evidence="1">The sequence shown here is derived from an EMBL/GenBank/DDBJ whole genome shotgun (WGS) entry which is preliminary data.</text>
</comment>
<sequence>MTILNVDPGAAWPVVATACPLVAGEFATATISPVEGRMATKLATPGAPVSTCSAAS</sequence>
<dbReference type="AlphaFoldDB" id="A0A935CEY4"/>
<accession>A0A935CEY4</accession>
<name>A0A935CEY4_9MICO</name>
<protein>
    <submittedName>
        <fullName evidence="1">Uncharacterized protein</fullName>
    </submittedName>
</protein>
<reference evidence="1 2" key="1">
    <citation type="submission" date="2020-10" db="EMBL/GenBank/DDBJ databases">
        <title>Connecting structure to function with the recovery of over 1000 high-quality activated sludge metagenome-assembled genomes encoding full-length rRNA genes using long-read sequencing.</title>
        <authorList>
            <person name="Singleton C.M."/>
            <person name="Petriglieri F."/>
            <person name="Kristensen J.M."/>
            <person name="Kirkegaard R.H."/>
            <person name="Michaelsen T.Y."/>
            <person name="Andersen M.H."/>
            <person name="Karst S.M."/>
            <person name="Dueholm M.S."/>
            <person name="Nielsen P.H."/>
            <person name="Albertsen M."/>
        </authorList>
    </citation>
    <scope>NUCLEOTIDE SEQUENCE [LARGE SCALE GENOMIC DNA]</scope>
    <source>
        <strain evidence="1">AalE_18-Q3-R2-46_BAT3C.188</strain>
    </source>
</reference>
<proteinExistence type="predicted"/>
<dbReference type="EMBL" id="JADIXZ010000010">
    <property type="protein sequence ID" value="MBK6302404.1"/>
    <property type="molecule type" value="Genomic_DNA"/>
</dbReference>
<evidence type="ECO:0000313" key="1">
    <source>
        <dbReference type="EMBL" id="MBK6302404.1"/>
    </source>
</evidence>